<dbReference type="PANTHER" id="PTHR30182:SF12">
    <property type="entry name" value="L-SERINE DEHYDRATASE, BETA CHAIN-RELATED"/>
    <property type="match status" value="1"/>
</dbReference>
<dbReference type="GO" id="GO:0006094">
    <property type="term" value="P:gluconeogenesis"/>
    <property type="evidence" value="ECO:0007669"/>
    <property type="project" value="UniProtKB-KW"/>
</dbReference>
<keyword evidence="8" id="KW-0408">Iron</keyword>
<dbReference type="SUPFAM" id="SSF143548">
    <property type="entry name" value="Serine metabolism enzymes domain"/>
    <property type="match status" value="1"/>
</dbReference>
<evidence type="ECO:0000313" key="14">
    <source>
        <dbReference type="EMBL" id="EEI65976.1"/>
    </source>
</evidence>
<dbReference type="InterPro" id="IPR029009">
    <property type="entry name" value="ASB_dom_sf"/>
</dbReference>
<dbReference type="Pfam" id="PF03315">
    <property type="entry name" value="SDH_beta"/>
    <property type="match status" value="1"/>
</dbReference>
<dbReference type="Proteomes" id="UP000003419">
    <property type="component" value="Unassembled WGS sequence"/>
</dbReference>
<proteinExistence type="inferred from homology"/>
<keyword evidence="9" id="KW-0411">Iron-sulfur</keyword>
<evidence type="ECO:0000256" key="1">
    <source>
        <dbReference type="ARBA" id="ARBA00001966"/>
    </source>
</evidence>
<evidence type="ECO:0000256" key="4">
    <source>
        <dbReference type="ARBA" id="ARBA00012093"/>
    </source>
</evidence>
<comment type="pathway">
    <text evidence="2">Carbohydrate biosynthesis; gluconeogenesis.</text>
</comment>
<evidence type="ECO:0000256" key="11">
    <source>
        <dbReference type="ARBA" id="ARBA00041766"/>
    </source>
</evidence>
<evidence type="ECO:0000256" key="3">
    <source>
        <dbReference type="ARBA" id="ARBA00008636"/>
    </source>
</evidence>
<comment type="caution">
    <text evidence="14">The sequence shown here is derived from an EMBL/GenBank/DDBJ whole genome shotgun (WGS) entry which is preliminary data.</text>
</comment>
<keyword evidence="10 14" id="KW-0456">Lyase</keyword>
<organism evidence="14 15">
    <name type="scientific">Limosilactobacillus reuteri CF48-3A</name>
    <dbReference type="NCBI Taxonomy" id="525341"/>
    <lineage>
        <taxon>Bacteria</taxon>
        <taxon>Bacillati</taxon>
        <taxon>Bacillota</taxon>
        <taxon>Bacilli</taxon>
        <taxon>Lactobacillales</taxon>
        <taxon>Lactobacillaceae</taxon>
        <taxon>Limosilactobacillus</taxon>
    </lineage>
</organism>
<evidence type="ECO:0000256" key="2">
    <source>
        <dbReference type="ARBA" id="ARBA00004742"/>
    </source>
</evidence>
<dbReference type="PANTHER" id="PTHR30182">
    <property type="entry name" value="L-SERINE DEHYDRATASE"/>
    <property type="match status" value="1"/>
</dbReference>
<evidence type="ECO:0000313" key="15">
    <source>
        <dbReference type="Proteomes" id="UP000003419"/>
    </source>
</evidence>
<evidence type="ECO:0000256" key="10">
    <source>
        <dbReference type="ARBA" id="ARBA00023239"/>
    </source>
</evidence>
<protein>
    <recommendedName>
        <fullName evidence="4">L-serine ammonia-lyase</fullName>
        <ecNumber evidence="4">4.3.1.17</ecNumber>
    </recommendedName>
    <alternativeName>
        <fullName evidence="11">L-serine deaminase</fullName>
    </alternativeName>
</protein>
<comment type="cofactor">
    <cofactor evidence="1">
        <name>[4Fe-4S] cluster</name>
        <dbReference type="ChEBI" id="CHEBI:49883"/>
    </cofactor>
</comment>
<name>A0A8D9S0U0_LIMRT</name>
<dbReference type="InterPro" id="IPR051318">
    <property type="entry name" value="Fe-S_L-Ser"/>
</dbReference>
<evidence type="ECO:0000256" key="5">
    <source>
        <dbReference type="ARBA" id="ARBA00022432"/>
    </source>
</evidence>
<accession>A0A8D9S0U0</accession>
<comment type="catalytic activity">
    <reaction evidence="12">
        <text>L-serine = pyruvate + NH4(+)</text>
        <dbReference type="Rhea" id="RHEA:19169"/>
        <dbReference type="ChEBI" id="CHEBI:15361"/>
        <dbReference type="ChEBI" id="CHEBI:28938"/>
        <dbReference type="ChEBI" id="CHEBI:33384"/>
        <dbReference type="EC" id="4.3.1.17"/>
    </reaction>
</comment>
<dbReference type="GO" id="GO:0003941">
    <property type="term" value="F:L-serine ammonia-lyase activity"/>
    <property type="evidence" value="ECO:0007669"/>
    <property type="project" value="UniProtKB-EC"/>
</dbReference>
<dbReference type="InterPro" id="IPR005131">
    <property type="entry name" value="Ser_deHydtase_bsu"/>
</dbReference>
<keyword evidence="6" id="KW-0004">4Fe-4S</keyword>
<evidence type="ECO:0000256" key="6">
    <source>
        <dbReference type="ARBA" id="ARBA00022485"/>
    </source>
</evidence>
<feature type="non-terminal residue" evidence="14">
    <location>
        <position position="1"/>
    </location>
</feature>
<dbReference type="EC" id="4.3.1.17" evidence="4"/>
<comment type="similarity">
    <text evidence="3">Belongs to the iron-sulfur dependent L-serine dehydratase family.</text>
</comment>
<dbReference type="GO" id="GO:0046872">
    <property type="term" value="F:metal ion binding"/>
    <property type="evidence" value="ECO:0007669"/>
    <property type="project" value="UniProtKB-KW"/>
</dbReference>
<keyword evidence="7" id="KW-0479">Metal-binding</keyword>
<dbReference type="EMBL" id="ACHG01000071">
    <property type="protein sequence ID" value="EEI65976.1"/>
    <property type="molecule type" value="Genomic_DNA"/>
</dbReference>
<evidence type="ECO:0000256" key="8">
    <source>
        <dbReference type="ARBA" id="ARBA00023004"/>
    </source>
</evidence>
<feature type="domain" description="Serine dehydratase beta chain" evidence="13">
    <location>
        <begin position="11"/>
        <end position="93"/>
    </location>
</feature>
<sequence>GNNNMKNNYKSVFDIIGPVMIGPSSSHTAGAVKIGRVANKLFGMVPPKVTVHYYGSFARTHRGHGTDYAIAAGLLGFASDDSRIPSAPMIARQGGMDLRFVEEEGESPIHHPNTAILQMTGDKTRVTVAGCSIGGGIIEIRAISLDGVDILPAGPLPIVIFRDYSKQMANALAINTDLEEKAPFTRRQVLRADDCDIYVYDIKKPMQPATIAYFEKKYPAAICL</sequence>
<dbReference type="AlphaFoldDB" id="A0A8D9S0U0"/>
<dbReference type="GO" id="GO:0051539">
    <property type="term" value="F:4 iron, 4 sulfur cluster binding"/>
    <property type="evidence" value="ECO:0007669"/>
    <property type="project" value="UniProtKB-KW"/>
</dbReference>
<reference evidence="14 15" key="1">
    <citation type="submission" date="2009-01" db="EMBL/GenBank/DDBJ databases">
        <authorList>
            <person name="Qin X."/>
            <person name="Bachman B."/>
            <person name="Battles P."/>
            <person name="Bell A."/>
            <person name="Bess C."/>
            <person name="Bickham C."/>
            <person name="Chaboub L."/>
            <person name="Chen D."/>
            <person name="Coyle M."/>
            <person name="Deiros D.R."/>
            <person name="Dinh H."/>
            <person name="Forbes L."/>
            <person name="Fowler G."/>
            <person name="Francisco L."/>
            <person name="Fu Q."/>
            <person name="Gubbala S."/>
            <person name="Hale W."/>
            <person name="Han Y."/>
            <person name="Hemphill L."/>
            <person name="Highlander S.K."/>
            <person name="Hirani K."/>
            <person name="Hogues M."/>
            <person name="Jackson L."/>
            <person name="Jakkamsetti A."/>
            <person name="Javaid M."/>
            <person name="Jiang H."/>
            <person name="Korchina V."/>
            <person name="Kovar C."/>
            <person name="Lara F."/>
            <person name="Lee S."/>
            <person name="Mata R."/>
            <person name="Mathew T."/>
            <person name="Moen C."/>
            <person name="Morales K."/>
            <person name="Munidasa M."/>
            <person name="Nazareth L."/>
            <person name="Ngo R."/>
            <person name="Nguyen L."/>
            <person name="Okwuonu G."/>
            <person name="Ongeri F."/>
            <person name="Patil S."/>
            <person name="Petrosino J."/>
            <person name="Pham C."/>
            <person name="Pham P."/>
            <person name="Pu L.-L."/>
            <person name="Puazo M."/>
            <person name="Raj R."/>
            <person name="Reid J."/>
            <person name="Rouhana J."/>
            <person name="Saada N."/>
            <person name="Shang Y."/>
            <person name="Simmons D."/>
            <person name="Thornton R."/>
            <person name="Warren J."/>
            <person name="Weissenberger G."/>
            <person name="Zhang J."/>
            <person name="Zhang L."/>
            <person name="Zhou C."/>
            <person name="Zhu D."/>
            <person name="Muzny D."/>
            <person name="Worley K."/>
            <person name="Gibbs R."/>
        </authorList>
    </citation>
    <scope>NUCLEOTIDE SEQUENCE [LARGE SCALE GENOMIC DNA]</scope>
    <source>
        <strain evidence="14 15">CF48-3A</strain>
    </source>
</reference>
<evidence type="ECO:0000256" key="12">
    <source>
        <dbReference type="ARBA" id="ARBA00049406"/>
    </source>
</evidence>
<evidence type="ECO:0000256" key="9">
    <source>
        <dbReference type="ARBA" id="ARBA00023014"/>
    </source>
</evidence>
<dbReference type="Gene3D" id="3.30.1330.90">
    <property type="entry name" value="D-3-phosphoglycerate dehydrogenase, domain 3"/>
    <property type="match status" value="1"/>
</dbReference>
<evidence type="ECO:0000259" key="13">
    <source>
        <dbReference type="Pfam" id="PF03315"/>
    </source>
</evidence>
<evidence type="ECO:0000256" key="7">
    <source>
        <dbReference type="ARBA" id="ARBA00022723"/>
    </source>
</evidence>
<keyword evidence="5" id="KW-0312">Gluconeogenesis</keyword>
<gene>
    <name evidence="14" type="ORF">HMPREF0534_0691</name>
</gene>